<keyword evidence="5" id="KW-1185">Reference proteome</keyword>
<dbReference type="InterPro" id="IPR013783">
    <property type="entry name" value="Ig-like_fold"/>
</dbReference>
<dbReference type="CDD" id="cd00063">
    <property type="entry name" value="FN3"/>
    <property type="match status" value="1"/>
</dbReference>
<dbReference type="EMBL" id="JAAHCF010000235">
    <property type="protein sequence ID" value="KAK8146079.1"/>
    <property type="molecule type" value="Genomic_DNA"/>
</dbReference>
<dbReference type="InterPro" id="IPR036116">
    <property type="entry name" value="FN3_sf"/>
</dbReference>
<feature type="domain" description="Fibronectin type-III" evidence="3">
    <location>
        <begin position="206"/>
        <end position="308"/>
    </location>
</feature>
<feature type="region of interest" description="Disordered" evidence="1">
    <location>
        <begin position="746"/>
        <end position="968"/>
    </location>
</feature>
<gene>
    <name evidence="4" type="ORF">G3M48_003616</name>
</gene>
<feature type="compositionally biased region" description="Polar residues" evidence="1">
    <location>
        <begin position="1079"/>
        <end position="1095"/>
    </location>
</feature>
<feature type="compositionally biased region" description="Low complexity" evidence="1">
    <location>
        <begin position="771"/>
        <end position="785"/>
    </location>
</feature>
<protein>
    <recommendedName>
        <fullName evidence="3">Fibronectin type-III domain-containing protein</fullName>
    </recommendedName>
</protein>
<feature type="compositionally biased region" description="Polar residues" evidence="1">
    <location>
        <begin position="1062"/>
        <end position="1071"/>
    </location>
</feature>
<feature type="compositionally biased region" description="Basic and acidic residues" evidence="1">
    <location>
        <begin position="1202"/>
        <end position="1219"/>
    </location>
</feature>
<dbReference type="Gene3D" id="2.60.40.10">
    <property type="entry name" value="Immunoglobulins"/>
    <property type="match status" value="1"/>
</dbReference>
<feature type="compositionally biased region" description="Polar residues" evidence="1">
    <location>
        <begin position="679"/>
        <end position="688"/>
    </location>
</feature>
<dbReference type="AlphaFoldDB" id="A0AAW0RUW8"/>
<feature type="region of interest" description="Disordered" evidence="1">
    <location>
        <begin position="319"/>
        <end position="415"/>
    </location>
</feature>
<dbReference type="SMART" id="SM00060">
    <property type="entry name" value="FN3"/>
    <property type="match status" value="1"/>
</dbReference>
<feature type="compositionally biased region" description="Polar residues" evidence="1">
    <location>
        <begin position="1136"/>
        <end position="1151"/>
    </location>
</feature>
<keyword evidence="2" id="KW-0472">Membrane</keyword>
<feature type="compositionally biased region" description="Polar residues" evidence="1">
    <location>
        <begin position="815"/>
        <end position="830"/>
    </location>
</feature>
<accession>A0AAW0RUW8</accession>
<keyword evidence="2" id="KW-0812">Transmembrane</keyword>
<evidence type="ECO:0000313" key="4">
    <source>
        <dbReference type="EMBL" id="KAK8146079.1"/>
    </source>
</evidence>
<feature type="transmembrane region" description="Helical" evidence="2">
    <location>
        <begin position="92"/>
        <end position="118"/>
    </location>
</feature>
<dbReference type="InterPro" id="IPR003961">
    <property type="entry name" value="FN3_dom"/>
</dbReference>
<dbReference type="Pfam" id="PF00041">
    <property type="entry name" value="fn3"/>
    <property type="match status" value="1"/>
</dbReference>
<feature type="region of interest" description="Disordered" evidence="1">
    <location>
        <begin position="485"/>
        <end position="505"/>
    </location>
</feature>
<reference evidence="4 5" key="1">
    <citation type="submission" date="2020-02" db="EMBL/GenBank/DDBJ databases">
        <title>Comparative genomics of the hypocrealean fungal genus Beauvera.</title>
        <authorList>
            <person name="Showalter D.N."/>
            <person name="Bushley K.E."/>
            <person name="Rehner S.A."/>
        </authorList>
    </citation>
    <scope>NUCLEOTIDE SEQUENCE [LARGE SCALE GENOMIC DNA]</scope>
    <source>
        <strain evidence="4 5">ARSEF4384</strain>
    </source>
</reference>
<proteinExistence type="predicted"/>
<comment type="caution">
    <text evidence="4">The sequence shown here is derived from an EMBL/GenBank/DDBJ whole genome shotgun (WGS) entry which is preliminary data.</text>
</comment>
<feature type="transmembrane region" description="Helical" evidence="2">
    <location>
        <begin position="124"/>
        <end position="140"/>
    </location>
</feature>
<organism evidence="4 5">
    <name type="scientific">Beauveria asiatica</name>
    <dbReference type="NCBI Taxonomy" id="1069075"/>
    <lineage>
        <taxon>Eukaryota</taxon>
        <taxon>Fungi</taxon>
        <taxon>Dikarya</taxon>
        <taxon>Ascomycota</taxon>
        <taxon>Pezizomycotina</taxon>
        <taxon>Sordariomycetes</taxon>
        <taxon>Hypocreomycetidae</taxon>
        <taxon>Hypocreales</taxon>
        <taxon>Cordycipitaceae</taxon>
        <taxon>Beauveria</taxon>
    </lineage>
</organism>
<feature type="region of interest" description="Disordered" evidence="1">
    <location>
        <begin position="661"/>
        <end position="718"/>
    </location>
</feature>
<feature type="compositionally biased region" description="Acidic residues" evidence="1">
    <location>
        <begin position="708"/>
        <end position="718"/>
    </location>
</feature>
<evidence type="ECO:0000313" key="5">
    <source>
        <dbReference type="Proteomes" id="UP001397290"/>
    </source>
</evidence>
<evidence type="ECO:0000256" key="2">
    <source>
        <dbReference type="SAM" id="Phobius"/>
    </source>
</evidence>
<evidence type="ECO:0000259" key="3">
    <source>
        <dbReference type="SMART" id="SM00060"/>
    </source>
</evidence>
<feature type="compositionally biased region" description="Polar residues" evidence="1">
    <location>
        <begin position="374"/>
        <end position="387"/>
    </location>
</feature>
<keyword evidence="2" id="KW-1133">Transmembrane helix</keyword>
<feature type="compositionally biased region" description="Basic and acidic residues" evidence="1">
    <location>
        <begin position="1026"/>
        <end position="1035"/>
    </location>
</feature>
<dbReference type="CDD" id="cd06503">
    <property type="entry name" value="ATP-synt_Fo_b"/>
    <property type="match status" value="1"/>
</dbReference>
<dbReference type="Proteomes" id="UP001397290">
    <property type="component" value="Unassembled WGS sequence"/>
</dbReference>
<name>A0AAW0RUW8_9HYPO</name>
<sequence>MPGAFSHCNSSAFARQAAQCASLLIRTQATAHRAPPHLPPNHLVRFGGALIKPSAFCFNSFFTSTAILFSLPPPDPILKKSFQRPVRCCSYVPVPAIMVWQFLAWTAGTFFFVFFCYLLRPLEYFPITFFTVIGAAFIIFDPREWMLQSYFEAHEFLLHMPINDFLDQYFHTLVTIVSALWLVHRTLQTLLKPVPELVSILGVDIPEAPDVCLAGIRSDAATLSWSRPLSNKPVQKYSIQVNGVHGQFCHGVFPPSASHHPEIGINAKLPDVVGDSPGNEVAITVTGLKPNHFYNIRVIAVAPNNFQSAGPVIRLRTFGKDGKPQLGNARLPTNFSPDEYRRGSTDDGDDSDSPSGPVPSLESAPVLDGAISNVRDTNGSLTSQRRNTVNRRHSPSVASSDRPHLKHQGFDEPEMSLDELNKQFECIRKEIEDTLAQYAKDEADSKHQEDDLKREKERKRQILKEKEEQTAQLKTQVRITMEQMRAAEKERAKKEQSLKDKEAKKSKAKDSIIKLELEIERMKMEGKKFQAQRSDLLQKRDKQARSLDQANKELQDKCTELESELKEKGKQLQDLKATRELLPGADDQQWKDEDDRLAAEWDANRRAIHARLVRELKLAHQLDQQIQALSDQISLALQQQQIYYQQPGSAALEYDGSAPIQQQRPKANGASHRERGSPSPHTLPTSESGYPPPAGFVHAPFPPRLFMDDPDPSDEPQAEAELRIASGSLSPLAQTLLPSNIFDEMEDQDHHDMGSPYPRESIGITEDDPQSPASSSPSFRAFSSPYGSNQNLPYSPYEPADRSSLNLHQAPKSPAASSHRLSGLLSTFQRNRGAKRIDEGPPLGSLKSGQSQSFPRVAEEFEGNEPRRRINFPWVGRSSTGPEGAIGGAFSRRFNPIKPPNGVDIDPDSRPASIASADMPRPSTDSGSIWGQPVDGSVPKNRLWQPADGRWPSRSNSRRPSIHGTGSLLTTTLASADDEILDEYDLRNPQTSASQVGVIGSGHPAPAKFVNQRLNPNAPTFMGNIFKKDKSKSRDATPSLEVPISTDDSPSESRVSRDTHSIHTQTSISVSESHESLTLDGSVSNAPSDLNSVSGSLPKDPENKVKKLFRKGSSGKFSLSSRLGKDTGLFKKGPGSTANSDKNMSADQRSSIGDVDDFGEEIPFGRSYDGMPSSPALGSKASKDGNQSRIGSWRFSKKKKGKDGPPKESLELDRNADDD</sequence>
<evidence type="ECO:0000256" key="1">
    <source>
        <dbReference type="SAM" id="MobiDB-lite"/>
    </source>
</evidence>
<dbReference type="SUPFAM" id="SSF49265">
    <property type="entry name" value="Fibronectin type III"/>
    <property type="match status" value="1"/>
</dbReference>
<feature type="region of interest" description="Disordered" evidence="1">
    <location>
        <begin position="984"/>
        <end position="1219"/>
    </location>
</feature>